<dbReference type="GO" id="GO:0004523">
    <property type="term" value="F:RNA-DNA hybrid ribonuclease activity"/>
    <property type="evidence" value="ECO:0007669"/>
    <property type="project" value="InterPro"/>
</dbReference>
<dbReference type="CDD" id="cd09276">
    <property type="entry name" value="Rnase_HI_RT_non_LTR"/>
    <property type="match status" value="1"/>
</dbReference>
<dbReference type="AlphaFoldDB" id="A0AAQ4DUM3"/>
<sequence>MRRFAGLPKGSNIGPTHAELCVWPVSLRAERTALNHIERLHRATGTAEIIADLRASPRSRMGQARRDFDFVVRAKPAPAPPRQPPHRAPALRIETTIPGVQSKQRTPHCAIRQETAQRVELDYASRVHLYTDGSVSRDGNSATAACTAPAIGITKQCRVRFFASSTTAEISALHLAADVIAETPDLKHVAILSDSRSALMQLQRPYRAAMCVQWLFHKLCSLSARDCDIVLQWVPAHVGLPGNEAADRLAKAAHGDPAVPYCANISAFDVARHIIRYK</sequence>
<gene>
    <name evidence="2" type="ORF">V5799_007056</name>
</gene>
<dbReference type="GO" id="GO:0003676">
    <property type="term" value="F:nucleic acid binding"/>
    <property type="evidence" value="ECO:0007669"/>
    <property type="project" value="InterPro"/>
</dbReference>
<dbReference type="Proteomes" id="UP001321473">
    <property type="component" value="Unassembled WGS sequence"/>
</dbReference>
<dbReference type="EMBL" id="JARKHS020026619">
    <property type="protein sequence ID" value="KAK8766163.1"/>
    <property type="molecule type" value="Genomic_DNA"/>
</dbReference>
<protein>
    <recommendedName>
        <fullName evidence="1">RNase H type-1 domain-containing protein</fullName>
    </recommendedName>
</protein>
<organism evidence="2 3">
    <name type="scientific">Amblyomma americanum</name>
    <name type="common">Lone star tick</name>
    <dbReference type="NCBI Taxonomy" id="6943"/>
    <lineage>
        <taxon>Eukaryota</taxon>
        <taxon>Metazoa</taxon>
        <taxon>Ecdysozoa</taxon>
        <taxon>Arthropoda</taxon>
        <taxon>Chelicerata</taxon>
        <taxon>Arachnida</taxon>
        <taxon>Acari</taxon>
        <taxon>Parasitiformes</taxon>
        <taxon>Ixodida</taxon>
        <taxon>Ixodoidea</taxon>
        <taxon>Ixodidae</taxon>
        <taxon>Amblyomminae</taxon>
        <taxon>Amblyomma</taxon>
    </lineage>
</organism>
<comment type="caution">
    <text evidence="2">The sequence shown here is derived from an EMBL/GenBank/DDBJ whole genome shotgun (WGS) entry which is preliminary data.</text>
</comment>
<dbReference type="InterPro" id="IPR012337">
    <property type="entry name" value="RNaseH-like_sf"/>
</dbReference>
<accession>A0AAQ4DUM3</accession>
<feature type="domain" description="RNase H type-1" evidence="1">
    <location>
        <begin position="123"/>
        <end position="255"/>
    </location>
</feature>
<dbReference type="InterPro" id="IPR002156">
    <property type="entry name" value="RNaseH_domain"/>
</dbReference>
<dbReference type="Pfam" id="PF00075">
    <property type="entry name" value="RNase_H"/>
    <property type="match status" value="1"/>
</dbReference>
<evidence type="ECO:0000313" key="2">
    <source>
        <dbReference type="EMBL" id="KAK8766163.1"/>
    </source>
</evidence>
<dbReference type="PROSITE" id="PS50879">
    <property type="entry name" value="RNASE_H_1"/>
    <property type="match status" value="1"/>
</dbReference>
<name>A0AAQ4DUM3_AMBAM</name>
<reference evidence="2 3" key="1">
    <citation type="journal article" date="2023" name="Arcadia Sci">
        <title>De novo assembly of a long-read Amblyomma americanum tick genome.</title>
        <authorList>
            <person name="Chou S."/>
            <person name="Poskanzer K.E."/>
            <person name="Rollins M."/>
            <person name="Thuy-Boun P.S."/>
        </authorList>
    </citation>
    <scope>NUCLEOTIDE SEQUENCE [LARGE SCALE GENOMIC DNA]</scope>
    <source>
        <strain evidence="2">F_SG_1</strain>
        <tissue evidence="2">Salivary glands</tissue>
    </source>
</reference>
<dbReference type="SUPFAM" id="SSF53098">
    <property type="entry name" value="Ribonuclease H-like"/>
    <property type="match status" value="1"/>
</dbReference>
<dbReference type="Gene3D" id="3.30.420.10">
    <property type="entry name" value="Ribonuclease H-like superfamily/Ribonuclease H"/>
    <property type="match status" value="1"/>
</dbReference>
<evidence type="ECO:0000259" key="1">
    <source>
        <dbReference type="PROSITE" id="PS50879"/>
    </source>
</evidence>
<feature type="non-terminal residue" evidence="2">
    <location>
        <position position="278"/>
    </location>
</feature>
<evidence type="ECO:0000313" key="3">
    <source>
        <dbReference type="Proteomes" id="UP001321473"/>
    </source>
</evidence>
<proteinExistence type="predicted"/>
<keyword evidence="3" id="KW-1185">Reference proteome</keyword>
<dbReference type="InterPro" id="IPR036397">
    <property type="entry name" value="RNaseH_sf"/>
</dbReference>